<reference evidence="6 7" key="1">
    <citation type="journal article" date="2019" name="PLoS Pathog.">
        <title>Genome sequence of the bovine parasite Schistosoma bovis Tanzania.</title>
        <authorList>
            <person name="Oey H."/>
            <person name="Zakrzewski M."/>
            <person name="Gobert G."/>
            <person name="Gravermann K."/>
            <person name="Stoye J."/>
            <person name="Jones M."/>
            <person name="Mcmanus D."/>
            <person name="Krause L."/>
        </authorList>
    </citation>
    <scope>NUCLEOTIDE SEQUENCE [LARGE SCALE GENOMIC DNA]</scope>
    <source>
        <strain evidence="6 7">TAN1997</strain>
    </source>
</reference>
<dbReference type="EMBL" id="QMKO01001436">
    <property type="protein sequence ID" value="RTG90612.1"/>
    <property type="molecule type" value="Genomic_DNA"/>
</dbReference>
<comment type="caution">
    <text evidence="6">The sequence shown here is derived from an EMBL/GenBank/DDBJ whole genome shotgun (WGS) entry which is preliminary data.</text>
</comment>
<evidence type="ECO:0000256" key="4">
    <source>
        <dbReference type="RuleBase" id="RU003330"/>
    </source>
</evidence>
<accession>A0A430QSE2</accession>
<evidence type="ECO:0000256" key="3">
    <source>
        <dbReference type="ARBA" id="ARBA00022777"/>
    </source>
</evidence>
<dbReference type="SUPFAM" id="SSF52540">
    <property type="entry name" value="P-loop containing nucleoside triphosphate hydrolases"/>
    <property type="match status" value="1"/>
</dbReference>
<comment type="similarity">
    <text evidence="4">Belongs to the adenylate kinase family.</text>
</comment>
<keyword evidence="7" id="KW-1185">Reference proteome</keyword>
<gene>
    <name evidence="6" type="ORF">DC041_0002090</name>
</gene>
<name>A0A430QSE2_SCHBO</name>
<keyword evidence="3 4" id="KW-0418">Kinase</keyword>
<dbReference type="InterPro" id="IPR000850">
    <property type="entry name" value="Adenylat/UMP-CMP_kin"/>
</dbReference>
<keyword evidence="1 4" id="KW-0808">Transferase</keyword>
<dbReference type="PRINTS" id="PR00094">
    <property type="entry name" value="ADENYLTKNASE"/>
</dbReference>
<dbReference type="InterPro" id="IPR027417">
    <property type="entry name" value="P-loop_NTPase"/>
</dbReference>
<dbReference type="GO" id="GO:0004017">
    <property type="term" value="F:AMP kinase activity"/>
    <property type="evidence" value="ECO:0007669"/>
    <property type="project" value="InterPro"/>
</dbReference>
<dbReference type="PANTHER" id="PTHR23359">
    <property type="entry name" value="NUCLEOTIDE KINASE"/>
    <property type="match status" value="1"/>
</dbReference>
<evidence type="ECO:0000259" key="5">
    <source>
        <dbReference type="Pfam" id="PF05191"/>
    </source>
</evidence>
<dbReference type="HAMAP" id="MF_00235">
    <property type="entry name" value="Adenylate_kinase_Adk"/>
    <property type="match status" value="1"/>
</dbReference>
<evidence type="ECO:0000256" key="1">
    <source>
        <dbReference type="ARBA" id="ARBA00022679"/>
    </source>
</evidence>
<dbReference type="CDD" id="cd01428">
    <property type="entry name" value="ADK"/>
    <property type="match status" value="1"/>
</dbReference>
<evidence type="ECO:0000256" key="2">
    <source>
        <dbReference type="ARBA" id="ARBA00022741"/>
    </source>
</evidence>
<dbReference type="InterPro" id="IPR033690">
    <property type="entry name" value="Adenylat_kinase_CS"/>
</dbReference>
<organism evidence="6 7">
    <name type="scientific">Schistosoma bovis</name>
    <name type="common">Blood fluke</name>
    <dbReference type="NCBI Taxonomy" id="6184"/>
    <lineage>
        <taxon>Eukaryota</taxon>
        <taxon>Metazoa</taxon>
        <taxon>Spiralia</taxon>
        <taxon>Lophotrochozoa</taxon>
        <taxon>Platyhelminthes</taxon>
        <taxon>Trematoda</taxon>
        <taxon>Digenea</taxon>
        <taxon>Strigeidida</taxon>
        <taxon>Schistosomatoidea</taxon>
        <taxon>Schistosomatidae</taxon>
        <taxon>Schistosoma</taxon>
    </lineage>
</organism>
<feature type="domain" description="Adenylate kinase active site lid" evidence="5">
    <location>
        <begin position="131"/>
        <end position="166"/>
    </location>
</feature>
<protein>
    <submittedName>
        <fullName evidence="6">Nucleoside-triphosphate--adenylate kinase</fullName>
    </submittedName>
</protein>
<keyword evidence="2" id="KW-0547">Nucleotide-binding</keyword>
<dbReference type="PROSITE" id="PS00113">
    <property type="entry name" value="ADENYLATE_KINASE"/>
    <property type="match status" value="1"/>
</dbReference>
<evidence type="ECO:0000313" key="7">
    <source>
        <dbReference type="Proteomes" id="UP000290809"/>
    </source>
</evidence>
<evidence type="ECO:0000313" key="6">
    <source>
        <dbReference type="EMBL" id="RTG90612.1"/>
    </source>
</evidence>
<dbReference type="NCBIfam" id="TIGR01351">
    <property type="entry name" value="adk"/>
    <property type="match status" value="1"/>
</dbReference>
<dbReference type="Proteomes" id="UP000290809">
    <property type="component" value="Unassembled WGS sequence"/>
</dbReference>
<dbReference type="Pfam" id="PF05191">
    <property type="entry name" value="ADK_lid"/>
    <property type="match status" value="1"/>
</dbReference>
<sequence length="242" mass="27888">MRFSQVFTSNVRTVIIGPPGSGKATISLRLQKDFALKYICCGDMLRNHVALKTDIGKQVSRFVQNGSLVSDSLVTKMMIAECQSYASDNLLIDGFPRTMIQAEDVQKQLPVSCVLCLDVPFEEIINRISGRYTHVPSGRTYNDNFNPPKRKGFDDVTGEPLIRRDDDDLITVRKRLDVYQLSTLPLLDYYGYVNFDFFFWKCLKQKILHIFHGCRTNEIWPQVYKIFSQFVKPIQCTEYDTN</sequence>
<proteinExistence type="inferred from homology"/>
<dbReference type="Gene3D" id="3.40.50.300">
    <property type="entry name" value="P-loop containing nucleotide triphosphate hydrolases"/>
    <property type="match status" value="1"/>
</dbReference>
<dbReference type="STRING" id="6184.A0A430QSE2"/>
<dbReference type="AlphaFoldDB" id="A0A430QSE2"/>
<dbReference type="GO" id="GO:0005524">
    <property type="term" value="F:ATP binding"/>
    <property type="evidence" value="ECO:0007669"/>
    <property type="project" value="InterPro"/>
</dbReference>
<dbReference type="InterPro" id="IPR006259">
    <property type="entry name" value="Adenyl_kin_sub"/>
</dbReference>
<dbReference type="InterPro" id="IPR007862">
    <property type="entry name" value="Adenylate_kinase_lid-dom"/>
</dbReference>
<dbReference type="Pfam" id="PF00406">
    <property type="entry name" value="ADK"/>
    <property type="match status" value="1"/>
</dbReference>